<feature type="signal peptide" evidence="1">
    <location>
        <begin position="1"/>
        <end position="20"/>
    </location>
</feature>
<evidence type="ECO:0000256" key="1">
    <source>
        <dbReference type="SAM" id="SignalP"/>
    </source>
</evidence>
<name>A0A556TQV1_BAGYA</name>
<dbReference type="AlphaFoldDB" id="A0A556TQV1"/>
<dbReference type="OrthoDB" id="10555900at2759"/>
<accession>A0A556TQV1</accession>
<proteinExistence type="predicted"/>
<dbReference type="Proteomes" id="UP000319801">
    <property type="component" value="Unassembled WGS sequence"/>
</dbReference>
<evidence type="ECO:0000313" key="3">
    <source>
        <dbReference type="Proteomes" id="UP000319801"/>
    </source>
</evidence>
<evidence type="ECO:0000313" key="2">
    <source>
        <dbReference type="EMBL" id="TSK38463.1"/>
    </source>
</evidence>
<comment type="caution">
    <text evidence="2">The sequence shown here is derived from an EMBL/GenBank/DDBJ whole genome shotgun (WGS) entry which is preliminary data.</text>
</comment>
<reference evidence="2 3" key="1">
    <citation type="journal article" date="2019" name="Genome Biol. Evol.">
        <title>Whole-Genome Sequencing of the Giant Devil Catfish, Bagarius yarrelli.</title>
        <authorList>
            <person name="Jiang W."/>
            <person name="Lv Y."/>
            <person name="Cheng L."/>
            <person name="Yang K."/>
            <person name="Chao B."/>
            <person name="Wang X."/>
            <person name="Li Y."/>
            <person name="Pan X."/>
            <person name="You X."/>
            <person name="Zhang Y."/>
            <person name="Yang J."/>
            <person name="Li J."/>
            <person name="Zhang X."/>
            <person name="Liu S."/>
            <person name="Sun C."/>
            <person name="Yang J."/>
            <person name="Shi Q."/>
        </authorList>
    </citation>
    <scope>NUCLEOTIDE SEQUENCE [LARGE SCALE GENOMIC DNA]</scope>
    <source>
        <strain evidence="2">JWS20170419001</strain>
        <tissue evidence="2">Muscle</tissue>
    </source>
</reference>
<feature type="chain" id="PRO_5022063604" description="Secreted protein" evidence="1">
    <location>
        <begin position="21"/>
        <end position="128"/>
    </location>
</feature>
<dbReference type="EMBL" id="VCAZ01000011">
    <property type="protein sequence ID" value="TSK38463.1"/>
    <property type="molecule type" value="Genomic_DNA"/>
</dbReference>
<organism evidence="2 3">
    <name type="scientific">Bagarius yarrelli</name>
    <name type="common">Goonch</name>
    <name type="synonym">Bagrus yarrelli</name>
    <dbReference type="NCBI Taxonomy" id="175774"/>
    <lineage>
        <taxon>Eukaryota</taxon>
        <taxon>Metazoa</taxon>
        <taxon>Chordata</taxon>
        <taxon>Craniata</taxon>
        <taxon>Vertebrata</taxon>
        <taxon>Euteleostomi</taxon>
        <taxon>Actinopterygii</taxon>
        <taxon>Neopterygii</taxon>
        <taxon>Teleostei</taxon>
        <taxon>Ostariophysi</taxon>
        <taxon>Siluriformes</taxon>
        <taxon>Sisoridae</taxon>
        <taxon>Sisorinae</taxon>
        <taxon>Bagarius</taxon>
    </lineage>
</organism>
<gene>
    <name evidence="2" type="ORF">Baya_2879</name>
</gene>
<protein>
    <recommendedName>
        <fullName evidence="4">Secreted protein</fullName>
    </recommendedName>
</protein>
<evidence type="ECO:0008006" key="4">
    <source>
        <dbReference type="Google" id="ProtNLM"/>
    </source>
</evidence>
<keyword evidence="3" id="KW-1185">Reference proteome</keyword>
<sequence>MIADLVCSAVALVLYVNTLGADFCYDDRPGCLQRDIIHTPYIITDDQDECTTRFVLCRDVQADMAPDAAHAGLCIVGQSAAECAEFVLLVYGIQALDYSSCIWTSLLINSASSRRGRPCCSWPDEPDW</sequence>
<keyword evidence="1" id="KW-0732">Signal</keyword>